<gene>
    <name evidence="1" type="ORF">NTEN_LOCUS23813</name>
</gene>
<dbReference type="Proteomes" id="UP000479000">
    <property type="component" value="Unassembled WGS sequence"/>
</dbReference>
<evidence type="ECO:0000313" key="2">
    <source>
        <dbReference type="Proteomes" id="UP000479000"/>
    </source>
</evidence>
<keyword evidence="2" id="KW-1185">Reference proteome</keyword>
<dbReference type="EMBL" id="CADCXU010035125">
    <property type="protein sequence ID" value="CAB0020218.1"/>
    <property type="molecule type" value="Genomic_DNA"/>
</dbReference>
<name>A0A6H5HP55_9HEMI</name>
<protein>
    <submittedName>
        <fullName evidence="1">Uncharacterized protein</fullName>
    </submittedName>
</protein>
<feature type="non-terminal residue" evidence="1">
    <location>
        <position position="237"/>
    </location>
</feature>
<evidence type="ECO:0000313" key="1">
    <source>
        <dbReference type="EMBL" id="CAB0020218.1"/>
    </source>
</evidence>
<accession>A0A6H5HP55</accession>
<reference evidence="1 2" key="1">
    <citation type="submission" date="2020-02" db="EMBL/GenBank/DDBJ databases">
        <authorList>
            <person name="Ferguson B K."/>
        </authorList>
    </citation>
    <scope>NUCLEOTIDE SEQUENCE [LARGE SCALE GENOMIC DNA]</scope>
</reference>
<dbReference type="AlphaFoldDB" id="A0A6H5HP55"/>
<sequence length="237" mass="26772">MKAQPRGGMRLISSISPNSPNTLDRSSFWTIFERWPTQSVVVQTGNIILRISQEFANFTFRRGTCPKTDFPKKNLPQTCSFLIGGRPLFFLSLSRSLSRSSLSLSARSLSRSLDRDRLDRRDLDLDLDRRFLLGDESRSLSLSRFLRPWELSGEDLLLRTGESALETRSTTSYSVCPPAPDVESPPSLSKVLEDRMPPLCRRVSIVLHAASRVSRKSGRVKGVLAPPDKRNIVLRRL</sequence>
<organism evidence="1 2">
    <name type="scientific">Nesidiocoris tenuis</name>
    <dbReference type="NCBI Taxonomy" id="355587"/>
    <lineage>
        <taxon>Eukaryota</taxon>
        <taxon>Metazoa</taxon>
        <taxon>Ecdysozoa</taxon>
        <taxon>Arthropoda</taxon>
        <taxon>Hexapoda</taxon>
        <taxon>Insecta</taxon>
        <taxon>Pterygota</taxon>
        <taxon>Neoptera</taxon>
        <taxon>Paraneoptera</taxon>
        <taxon>Hemiptera</taxon>
        <taxon>Heteroptera</taxon>
        <taxon>Panheteroptera</taxon>
        <taxon>Cimicomorpha</taxon>
        <taxon>Miridae</taxon>
        <taxon>Dicyphina</taxon>
        <taxon>Nesidiocoris</taxon>
    </lineage>
</organism>
<proteinExistence type="predicted"/>